<dbReference type="GO" id="GO:0009055">
    <property type="term" value="F:electron transfer activity"/>
    <property type="evidence" value="ECO:0007669"/>
    <property type="project" value="InterPro"/>
</dbReference>
<evidence type="ECO:0000256" key="2">
    <source>
        <dbReference type="ARBA" id="ARBA00022485"/>
    </source>
</evidence>
<accession>A0A1W1Y1X7</accession>
<feature type="signal peptide" evidence="8">
    <location>
        <begin position="1"/>
        <end position="26"/>
    </location>
</feature>
<dbReference type="Gene3D" id="4.10.490.10">
    <property type="entry name" value="High potential iron-sulphur protein"/>
    <property type="match status" value="1"/>
</dbReference>
<keyword evidence="5 7" id="KW-0408">Iron</keyword>
<evidence type="ECO:0000256" key="5">
    <source>
        <dbReference type="ARBA" id="ARBA00023004"/>
    </source>
</evidence>
<keyword evidence="4 7" id="KW-0249">Electron transport</keyword>
<evidence type="ECO:0000256" key="1">
    <source>
        <dbReference type="ARBA" id="ARBA00022448"/>
    </source>
</evidence>
<dbReference type="EMBL" id="FWXJ01000001">
    <property type="protein sequence ID" value="SMC30163.1"/>
    <property type="molecule type" value="Genomic_DNA"/>
</dbReference>
<evidence type="ECO:0000313" key="10">
    <source>
        <dbReference type="EMBL" id="SMC30163.1"/>
    </source>
</evidence>
<dbReference type="InterPro" id="IPR036369">
    <property type="entry name" value="HIPIP_sf"/>
</dbReference>
<keyword evidence="11" id="KW-1185">Reference proteome</keyword>
<dbReference type="GO" id="GO:0046872">
    <property type="term" value="F:metal ion binding"/>
    <property type="evidence" value="ECO:0007669"/>
    <property type="project" value="UniProtKB-KW"/>
</dbReference>
<dbReference type="GO" id="GO:0019646">
    <property type="term" value="P:aerobic electron transport chain"/>
    <property type="evidence" value="ECO:0007669"/>
    <property type="project" value="InterPro"/>
</dbReference>
<keyword evidence="8" id="KW-0732">Signal</keyword>
<dbReference type="PROSITE" id="PS51318">
    <property type="entry name" value="TAT"/>
    <property type="match status" value="1"/>
</dbReference>
<comment type="subunit">
    <text evidence="7">Homodimer.</text>
</comment>
<evidence type="ECO:0000313" key="11">
    <source>
        <dbReference type="Proteomes" id="UP000192708"/>
    </source>
</evidence>
<keyword evidence="6 7" id="KW-0411">Iron-sulfur</keyword>
<dbReference type="SUPFAM" id="SSF57652">
    <property type="entry name" value="HIPIP (high potential iron protein)"/>
    <property type="match status" value="1"/>
</dbReference>
<keyword evidence="3 7" id="KW-0479">Metal-binding</keyword>
<keyword evidence="1 7" id="KW-0813">Transport</keyword>
<dbReference type="Proteomes" id="UP000192708">
    <property type="component" value="Unassembled WGS sequence"/>
</dbReference>
<gene>
    <name evidence="10" type="ORF">SAMN06296008_10171</name>
</gene>
<proteinExistence type="inferred from homology"/>
<organism evidence="10 11">
    <name type="scientific">Polynucleobacter kasalickyi</name>
    <dbReference type="NCBI Taxonomy" id="1938817"/>
    <lineage>
        <taxon>Bacteria</taxon>
        <taxon>Pseudomonadati</taxon>
        <taxon>Pseudomonadota</taxon>
        <taxon>Betaproteobacteria</taxon>
        <taxon>Burkholderiales</taxon>
        <taxon>Burkholderiaceae</taxon>
        <taxon>Polynucleobacter</taxon>
    </lineage>
</organism>
<comment type="function">
    <text evidence="7">Specific class of high-redox-potential 4Fe-4S ferredoxins. Functions in anaerobic electron transport in most purple and in some other photosynthetic bacteria and in at least one genus (Paracoccus) of halophilic, denitrifying bacteria.</text>
</comment>
<protein>
    <recommendedName>
        <fullName evidence="7">High-potential iron-sulfur protein</fullName>
        <shortName evidence="7">HiPIP</shortName>
    </recommendedName>
</protein>
<evidence type="ECO:0000259" key="9">
    <source>
        <dbReference type="PROSITE" id="PS51373"/>
    </source>
</evidence>
<reference evidence="10 11" key="1">
    <citation type="submission" date="2017-04" db="EMBL/GenBank/DDBJ databases">
        <authorList>
            <person name="Afonso C.L."/>
            <person name="Miller P.J."/>
            <person name="Scott M.A."/>
            <person name="Spackman E."/>
            <person name="Goraichik I."/>
            <person name="Dimitrov K.M."/>
            <person name="Suarez D.L."/>
            <person name="Swayne D.E."/>
        </authorList>
    </citation>
    <scope>NUCLEOTIDE SEQUENCE [LARGE SCALE GENOMIC DNA]</scope>
    <source>
        <strain evidence="10 11">VK13</strain>
    </source>
</reference>
<dbReference type="InterPro" id="IPR006311">
    <property type="entry name" value="TAT_signal"/>
</dbReference>
<dbReference type="InterPro" id="IPR000170">
    <property type="entry name" value="High_potential_FeS_prot"/>
</dbReference>
<comment type="similarity">
    <text evidence="7">Belongs to the high-potential iron-sulfur protein (HiPIP) family.</text>
</comment>
<feature type="domain" description="High potential iron-sulfur proteins family profile" evidence="9">
    <location>
        <begin position="25"/>
        <end position="102"/>
    </location>
</feature>
<name>A0A1W1Y1X7_9BURK</name>
<sequence>MKTSRRQFMIFSATGLAAATAGQTFAADPMVAETDPQAIGLGYKADSSKVDKAKYPKHAATQFCSGCALYKGAAGSAAGGCQIFAGKQVAGKGWCSAFAPKA</sequence>
<dbReference type="OrthoDB" id="5298540at2"/>
<evidence type="ECO:0000256" key="6">
    <source>
        <dbReference type="ARBA" id="ARBA00023014"/>
    </source>
</evidence>
<dbReference type="AlphaFoldDB" id="A0A1W1Y1X7"/>
<evidence type="ECO:0000256" key="7">
    <source>
        <dbReference type="RuleBase" id="RU000620"/>
    </source>
</evidence>
<evidence type="ECO:0000256" key="8">
    <source>
        <dbReference type="SAM" id="SignalP"/>
    </source>
</evidence>
<feature type="chain" id="PRO_5013162075" description="High-potential iron-sulfur protein" evidence="8">
    <location>
        <begin position="27"/>
        <end position="102"/>
    </location>
</feature>
<dbReference type="Pfam" id="PF01355">
    <property type="entry name" value="HIPIP"/>
    <property type="match status" value="1"/>
</dbReference>
<keyword evidence="2 7" id="KW-0004">4Fe-4S</keyword>
<dbReference type="GO" id="GO:0051539">
    <property type="term" value="F:4 iron, 4 sulfur cluster binding"/>
    <property type="evidence" value="ECO:0007669"/>
    <property type="project" value="UniProtKB-KW"/>
</dbReference>
<dbReference type="STRING" id="1938817.SAMN06296008_10171"/>
<dbReference type="PROSITE" id="PS51373">
    <property type="entry name" value="HIPIP"/>
    <property type="match status" value="1"/>
</dbReference>
<evidence type="ECO:0000256" key="4">
    <source>
        <dbReference type="ARBA" id="ARBA00022982"/>
    </source>
</evidence>
<evidence type="ECO:0000256" key="3">
    <source>
        <dbReference type="ARBA" id="ARBA00022723"/>
    </source>
</evidence>